<gene>
    <name evidence="1" type="ORF">EJD97_018337</name>
</gene>
<name>A0A6N2B5L0_SOLCI</name>
<reference evidence="1" key="1">
    <citation type="submission" date="2019-05" db="EMBL/GenBank/DDBJ databases">
        <title>The de novo reference genome and transcriptome assemblies of the wild tomato species Solanum chilense.</title>
        <authorList>
            <person name="Stam R."/>
            <person name="Nosenko T."/>
            <person name="Hoerger A.C."/>
            <person name="Stephan W."/>
            <person name="Seidel M.A."/>
            <person name="Kuhn J.M.M."/>
            <person name="Haberer G."/>
            <person name="Tellier A."/>
        </authorList>
    </citation>
    <scope>NUCLEOTIDE SEQUENCE</scope>
    <source>
        <tissue evidence="1">Mature leaves</tissue>
    </source>
</reference>
<accession>A0A6N2B5L0</accession>
<proteinExistence type="predicted"/>
<protein>
    <submittedName>
        <fullName evidence="1">Uncharacterized protein</fullName>
    </submittedName>
</protein>
<evidence type="ECO:0000313" key="1">
    <source>
        <dbReference type="EMBL" id="TMW88601.1"/>
    </source>
</evidence>
<organism evidence="1">
    <name type="scientific">Solanum chilense</name>
    <name type="common">Tomato</name>
    <name type="synonym">Lycopersicon chilense</name>
    <dbReference type="NCBI Taxonomy" id="4083"/>
    <lineage>
        <taxon>Eukaryota</taxon>
        <taxon>Viridiplantae</taxon>
        <taxon>Streptophyta</taxon>
        <taxon>Embryophyta</taxon>
        <taxon>Tracheophyta</taxon>
        <taxon>Spermatophyta</taxon>
        <taxon>Magnoliopsida</taxon>
        <taxon>eudicotyledons</taxon>
        <taxon>Gunneridae</taxon>
        <taxon>Pentapetalae</taxon>
        <taxon>asterids</taxon>
        <taxon>lamiids</taxon>
        <taxon>Solanales</taxon>
        <taxon>Solanaceae</taxon>
        <taxon>Solanoideae</taxon>
        <taxon>Solaneae</taxon>
        <taxon>Solanum</taxon>
        <taxon>Solanum subgen. Lycopersicon</taxon>
    </lineage>
</organism>
<feature type="non-terminal residue" evidence="1">
    <location>
        <position position="254"/>
    </location>
</feature>
<comment type="caution">
    <text evidence="1">The sequence shown here is derived from an EMBL/GenBank/DDBJ whole genome shotgun (WGS) entry which is preliminary data.</text>
</comment>
<dbReference type="AlphaFoldDB" id="A0A6N2B5L0"/>
<dbReference type="EMBL" id="RXGB01004983">
    <property type="protein sequence ID" value="TMW88601.1"/>
    <property type="molecule type" value="Genomic_DNA"/>
</dbReference>
<sequence length="254" mass="28883">MVLAGSNHQNRESSYEVSNELVILNVDGGVDVDYGAGVGGGAAACVAAGAGQHEGATSCIRCCGFLCEKWGVKGIVSKNVRHACTPKAMRRKESFAKTMQNLKRKLFGEIPRAVMEKEVTEYKKLNIYRRPSVVEKEAVVKVTGAKDIQMESGMHVFTNQDFRNMTSRIVWWEDWRHSKYPDYYDPRDRILDLNFYMNFLHRYNQMSDKETMSGGKSMSQLLDDFAWDDDMIDYVRGIRPNPGGMDWIDAKRIL</sequence>